<comment type="caution">
    <text evidence="4">The sequence shown here is derived from an EMBL/GenBank/DDBJ whole genome shotgun (WGS) entry which is preliminary data.</text>
</comment>
<evidence type="ECO:0000256" key="2">
    <source>
        <dbReference type="SAM" id="MobiDB-lite"/>
    </source>
</evidence>
<proteinExistence type="predicted"/>
<keyword evidence="5" id="KW-1185">Reference proteome</keyword>
<accession>A0A1R3G3R6</accession>
<keyword evidence="3" id="KW-1133">Transmembrane helix</keyword>
<feature type="transmembrane region" description="Helical" evidence="3">
    <location>
        <begin position="58"/>
        <end position="76"/>
    </location>
</feature>
<gene>
    <name evidence="4" type="ORF">CCACVL1_29094</name>
</gene>
<dbReference type="Gramene" id="OMO52738">
    <property type="protein sequence ID" value="OMO52738"/>
    <property type="gene ID" value="CCACVL1_29094"/>
</dbReference>
<feature type="region of interest" description="Disordered" evidence="2">
    <location>
        <begin position="179"/>
        <end position="201"/>
    </location>
</feature>
<keyword evidence="1" id="KW-0175">Coiled coil</keyword>
<protein>
    <submittedName>
        <fullName evidence="4">Trihelix transcription factor GT-2-like protein</fullName>
    </submittedName>
</protein>
<dbReference type="AlphaFoldDB" id="A0A1R3G3R6"/>
<name>A0A1R3G3R6_COCAP</name>
<evidence type="ECO:0000313" key="4">
    <source>
        <dbReference type="EMBL" id="OMO52738.1"/>
    </source>
</evidence>
<dbReference type="Proteomes" id="UP000188268">
    <property type="component" value="Unassembled WGS sequence"/>
</dbReference>
<evidence type="ECO:0000313" key="5">
    <source>
        <dbReference type="Proteomes" id="UP000188268"/>
    </source>
</evidence>
<dbReference type="EMBL" id="AWWV01015440">
    <property type="protein sequence ID" value="OMO52738.1"/>
    <property type="molecule type" value="Genomic_DNA"/>
</dbReference>
<evidence type="ECO:0000256" key="1">
    <source>
        <dbReference type="SAM" id="Coils"/>
    </source>
</evidence>
<feature type="transmembrane region" description="Helical" evidence="3">
    <location>
        <begin position="27"/>
        <end position="51"/>
    </location>
</feature>
<feature type="coiled-coil region" evidence="1">
    <location>
        <begin position="144"/>
        <end position="175"/>
    </location>
</feature>
<evidence type="ECO:0000256" key="3">
    <source>
        <dbReference type="SAM" id="Phobius"/>
    </source>
</evidence>
<keyword evidence="3" id="KW-0812">Transmembrane</keyword>
<sequence length="201" mass="22626">MAMSISGVYVNSEIIFFPFLLPPELCIALFLLIYVLLFSIGFCLGVVEILAIICGIEFLYSNLGLGLALIIGILSLPTAPSCISWITDYGAQKDSSSPPTLDSDYSKESSGIARHGSNVEVFDIFFDFFRFRIGRSDEEERKWKDFFERLMKEVIQKLEDLQKKFLEAIEKHELERLVEENGPNGIGETESGRVCPQHNTA</sequence>
<reference evidence="4 5" key="1">
    <citation type="submission" date="2013-09" db="EMBL/GenBank/DDBJ databases">
        <title>Corchorus capsularis genome sequencing.</title>
        <authorList>
            <person name="Alam M."/>
            <person name="Haque M.S."/>
            <person name="Islam M.S."/>
            <person name="Emdad E.M."/>
            <person name="Islam M.M."/>
            <person name="Ahmed B."/>
            <person name="Halim A."/>
            <person name="Hossen Q.M.M."/>
            <person name="Hossain M.Z."/>
            <person name="Ahmed R."/>
            <person name="Khan M.M."/>
            <person name="Islam R."/>
            <person name="Rashid M.M."/>
            <person name="Khan S.A."/>
            <person name="Rahman M.S."/>
            <person name="Alam M."/>
        </authorList>
    </citation>
    <scope>NUCLEOTIDE SEQUENCE [LARGE SCALE GENOMIC DNA]</scope>
    <source>
        <strain evidence="5">cv. CVL-1</strain>
        <tissue evidence="4">Whole seedling</tissue>
    </source>
</reference>
<keyword evidence="3" id="KW-0472">Membrane</keyword>
<organism evidence="4 5">
    <name type="scientific">Corchorus capsularis</name>
    <name type="common">Jute</name>
    <dbReference type="NCBI Taxonomy" id="210143"/>
    <lineage>
        <taxon>Eukaryota</taxon>
        <taxon>Viridiplantae</taxon>
        <taxon>Streptophyta</taxon>
        <taxon>Embryophyta</taxon>
        <taxon>Tracheophyta</taxon>
        <taxon>Spermatophyta</taxon>
        <taxon>Magnoliopsida</taxon>
        <taxon>eudicotyledons</taxon>
        <taxon>Gunneridae</taxon>
        <taxon>Pentapetalae</taxon>
        <taxon>rosids</taxon>
        <taxon>malvids</taxon>
        <taxon>Malvales</taxon>
        <taxon>Malvaceae</taxon>
        <taxon>Grewioideae</taxon>
        <taxon>Apeibeae</taxon>
        <taxon>Corchorus</taxon>
    </lineage>
</organism>
<feature type="region of interest" description="Disordered" evidence="2">
    <location>
        <begin position="92"/>
        <end position="111"/>
    </location>
</feature>